<evidence type="ECO:0000313" key="6">
    <source>
        <dbReference type="Proteomes" id="UP001165289"/>
    </source>
</evidence>
<name>A0AAV7K0B1_9METZ</name>
<evidence type="ECO:0000313" key="5">
    <source>
        <dbReference type="EMBL" id="KAI6654510.1"/>
    </source>
</evidence>
<keyword evidence="3" id="KW-0862">Zinc</keyword>
<dbReference type="Proteomes" id="UP001165289">
    <property type="component" value="Unassembled WGS sequence"/>
</dbReference>
<proteinExistence type="predicted"/>
<organism evidence="5 6">
    <name type="scientific">Oopsacas minuta</name>
    <dbReference type="NCBI Taxonomy" id="111878"/>
    <lineage>
        <taxon>Eukaryota</taxon>
        <taxon>Metazoa</taxon>
        <taxon>Porifera</taxon>
        <taxon>Hexactinellida</taxon>
        <taxon>Hexasterophora</taxon>
        <taxon>Lyssacinosida</taxon>
        <taxon>Leucopsacidae</taxon>
        <taxon>Oopsacas</taxon>
    </lineage>
</organism>
<keyword evidence="1" id="KW-0479">Metal-binding</keyword>
<dbReference type="EMBL" id="JAKMXF010000222">
    <property type="protein sequence ID" value="KAI6654510.1"/>
    <property type="molecule type" value="Genomic_DNA"/>
</dbReference>
<evidence type="ECO:0000259" key="4">
    <source>
        <dbReference type="Pfam" id="PF04500"/>
    </source>
</evidence>
<keyword evidence="6" id="KW-1185">Reference proteome</keyword>
<protein>
    <recommendedName>
        <fullName evidence="4">FLYWCH-type domain-containing protein</fullName>
    </recommendedName>
</protein>
<gene>
    <name evidence="5" type="ORF">LOD99_906</name>
</gene>
<comment type="caution">
    <text evidence="5">The sequence shown here is derived from an EMBL/GenBank/DDBJ whole genome shotgun (WGS) entry which is preliminary data.</text>
</comment>
<evidence type="ECO:0000256" key="2">
    <source>
        <dbReference type="ARBA" id="ARBA00022771"/>
    </source>
</evidence>
<feature type="domain" description="FLYWCH-type" evidence="4">
    <location>
        <begin position="11"/>
        <end position="67"/>
    </location>
</feature>
<dbReference type="InterPro" id="IPR007588">
    <property type="entry name" value="Znf_FLYWCH"/>
</dbReference>
<accession>A0AAV7K0B1</accession>
<keyword evidence="2" id="KW-0863">Zinc-finger</keyword>
<dbReference type="Gene3D" id="2.20.25.240">
    <property type="match status" value="1"/>
</dbReference>
<sequence length="132" mass="14735">MDRDQPSFRLIRTSKGGQKLLEGGYLYLMHRRVGEMSDWQCEQGGESKARVHTKRMEIVKRTNEHLHAPDVHSYASLSPFPSYEPMLSLSLSLHANVSNILSPTSLLISSSFLTVPLPIEVDSGRDVVAAPM</sequence>
<evidence type="ECO:0000256" key="1">
    <source>
        <dbReference type="ARBA" id="ARBA00022723"/>
    </source>
</evidence>
<reference evidence="5 6" key="1">
    <citation type="journal article" date="2023" name="BMC Biol.">
        <title>The compact genome of the sponge Oopsacas minuta (Hexactinellida) is lacking key metazoan core genes.</title>
        <authorList>
            <person name="Santini S."/>
            <person name="Schenkelaars Q."/>
            <person name="Jourda C."/>
            <person name="Duchesne M."/>
            <person name="Belahbib H."/>
            <person name="Rocher C."/>
            <person name="Selva M."/>
            <person name="Riesgo A."/>
            <person name="Vervoort M."/>
            <person name="Leys S.P."/>
            <person name="Kodjabachian L."/>
            <person name="Le Bivic A."/>
            <person name="Borchiellini C."/>
            <person name="Claverie J.M."/>
            <person name="Renard E."/>
        </authorList>
    </citation>
    <scope>NUCLEOTIDE SEQUENCE [LARGE SCALE GENOMIC DNA]</scope>
    <source>
        <strain evidence="5">SPO-2</strain>
    </source>
</reference>
<dbReference type="AlphaFoldDB" id="A0AAV7K0B1"/>
<dbReference type="GO" id="GO:0008270">
    <property type="term" value="F:zinc ion binding"/>
    <property type="evidence" value="ECO:0007669"/>
    <property type="project" value="UniProtKB-KW"/>
</dbReference>
<dbReference type="Pfam" id="PF04500">
    <property type="entry name" value="FLYWCH"/>
    <property type="match status" value="1"/>
</dbReference>
<evidence type="ECO:0000256" key="3">
    <source>
        <dbReference type="ARBA" id="ARBA00022833"/>
    </source>
</evidence>